<evidence type="ECO:0000256" key="2">
    <source>
        <dbReference type="ARBA" id="ARBA00023002"/>
    </source>
</evidence>
<evidence type="ECO:0000259" key="3">
    <source>
        <dbReference type="Pfam" id="PF01113"/>
    </source>
</evidence>
<keyword evidence="2" id="KW-0560">Oxidoreductase</keyword>
<evidence type="ECO:0000313" key="6">
    <source>
        <dbReference type="Proteomes" id="UP000011676"/>
    </source>
</evidence>
<dbReference type="InterPro" id="IPR036291">
    <property type="entry name" value="NAD(P)-bd_dom_sf"/>
</dbReference>
<dbReference type="GO" id="GO:0009089">
    <property type="term" value="P:lysine biosynthetic process via diaminopimelate"/>
    <property type="evidence" value="ECO:0007669"/>
    <property type="project" value="InterPro"/>
</dbReference>
<gene>
    <name evidence="5" type="ORF">SMU82_02206</name>
</gene>
<dbReference type="EMBL" id="AHSR01000007">
    <property type="protein sequence ID" value="EMC25283.1"/>
    <property type="molecule type" value="Genomic_DNA"/>
</dbReference>
<dbReference type="Gene3D" id="3.40.50.720">
    <property type="entry name" value="NAD(P)-binding Rossmann-like Domain"/>
    <property type="match status" value="1"/>
</dbReference>
<proteinExistence type="predicted"/>
<dbReference type="SUPFAM" id="SSF51735">
    <property type="entry name" value="NAD(P)-binding Rossmann-fold domains"/>
    <property type="match status" value="1"/>
</dbReference>
<evidence type="ECO:0000259" key="4">
    <source>
        <dbReference type="Pfam" id="PF19328"/>
    </source>
</evidence>
<organism evidence="5 6">
    <name type="scientific">Streptococcus mutans SM6</name>
    <dbReference type="NCBI Taxonomy" id="857119"/>
    <lineage>
        <taxon>Bacteria</taxon>
        <taxon>Bacillati</taxon>
        <taxon>Bacillota</taxon>
        <taxon>Bacilli</taxon>
        <taxon>Lactobacillales</taxon>
        <taxon>Streptococcaceae</taxon>
        <taxon>Streptococcus</taxon>
    </lineage>
</organism>
<comment type="caution">
    <text evidence="5">The sequence shown here is derived from an EMBL/GenBank/DDBJ whole genome shotgun (WGS) entry which is preliminary data.</text>
</comment>
<sequence>MRNTKIRAVQYGCGKMSKVILNYLVDHGVEIVGAIDKNPAVVGQDIGDFAGFGHKTGIIISDKADQVFDNCDADIAIVTIFSYMPEMYEFYEMAIKHGVNVISTCEEAIYPWTTSPSETNRLDKLAKENHVTIMGSGMQDIYWINMPCLAMAGMNKIKKVRGVVSYNVEDYGLALAEAHGAGYDLERFERDIASAESLPSYMWNAAEAICSKMNWTIQSINQKSVPYILDEDVYSETLGRTIPAGQVTGMSAVTKVQTHQGIDLEVECIGKVYRQDDGDMCDWEITGEPDLIFSVNKPDTVALTCGTIVNRIPTVLDAPAGYITSEKARLITYPSYPLHTYVEK</sequence>
<name>A0A829BL93_STRMG</name>
<dbReference type="Pfam" id="PF01113">
    <property type="entry name" value="DapB_N"/>
    <property type="match status" value="1"/>
</dbReference>
<dbReference type="RefSeq" id="WP_002262047.1">
    <property type="nucleotide sequence ID" value="NZ_AHSR01000007.1"/>
</dbReference>
<evidence type="ECO:0000313" key="5">
    <source>
        <dbReference type="EMBL" id="EMC25283.1"/>
    </source>
</evidence>
<dbReference type="Pfam" id="PF19328">
    <property type="entry name" value="DAP_DH_C"/>
    <property type="match status" value="1"/>
</dbReference>
<accession>A0A829BL93</accession>
<dbReference type="InterPro" id="IPR000846">
    <property type="entry name" value="DapB_N"/>
</dbReference>
<feature type="domain" description="Dihydrodipicolinate reductase N-terminal" evidence="3">
    <location>
        <begin position="11"/>
        <end position="103"/>
    </location>
</feature>
<dbReference type="AlphaFoldDB" id="A0A829BL93"/>
<keyword evidence="1" id="KW-0521">NADP</keyword>
<reference evidence="5 6" key="1">
    <citation type="journal article" date="2013" name="Mol. Biol. Evol.">
        <title>Evolutionary and population genomics of the cavity causing bacteria Streptococcus mutans.</title>
        <authorList>
            <person name="Cornejo O.E."/>
            <person name="Lefebure T."/>
            <person name="Pavinski Bitar P.D."/>
            <person name="Lang P."/>
            <person name="Richards V.P."/>
            <person name="Eilertson K."/>
            <person name="Do T."/>
            <person name="Beighton D."/>
            <person name="Zeng L."/>
            <person name="Ahn S.J."/>
            <person name="Burne R.A."/>
            <person name="Siepel A."/>
            <person name="Bustamante C.D."/>
            <person name="Stanhope M.J."/>
        </authorList>
    </citation>
    <scope>NUCLEOTIDE SEQUENCE [LARGE SCALE GENOMIC DNA]</scope>
    <source>
        <strain evidence="5 6">SM6</strain>
    </source>
</reference>
<dbReference type="InterPro" id="IPR045760">
    <property type="entry name" value="DAP_DH_C"/>
</dbReference>
<feature type="domain" description="2,4-diaminopentanoate dehydrogenase C-terminal" evidence="4">
    <location>
        <begin position="152"/>
        <end position="324"/>
    </location>
</feature>
<dbReference type="CDD" id="cd24146">
    <property type="entry name" value="nat-AmDH_N_like"/>
    <property type="match status" value="1"/>
</dbReference>
<evidence type="ECO:0000256" key="1">
    <source>
        <dbReference type="ARBA" id="ARBA00022857"/>
    </source>
</evidence>
<dbReference type="Proteomes" id="UP000011676">
    <property type="component" value="Unassembled WGS sequence"/>
</dbReference>
<dbReference type="GO" id="GO:0008839">
    <property type="term" value="F:4-hydroxy-tetrahydrodipicolinate reductase"/>
    <property type="evidence" value="ECO:0007669"/>
    <property type="project" value="InterPro"/>
</dbReference>
<protein>
    <submittedName>
        <fullName evidence="5">Dihydrodipicolinate reductase</fullName>
    </submittedName>
</protein>